<dbReference type="Gramene" id="KRH60326">
    <property type="protein sequence ID" value="KRH60326"/>
    <property type="gene ID" value="GLYMA_05G233200"/>
</dbReference>
<dbReference type="SUPFAM" id="SSF48264">
    <property type="entry name" value="Cytochrome P450"/>
    <property type="match status" value="1"/>
</dbReference>
<dbReference type="SMR" id="I1K5S8"/>
<dbReference type="FunFam" id="1.10.630.10:FF:000011">
    <property type="entry name" value="Cytochrome P450 83B1"/>
    <property type="match status" value="1"/>
</dbReference>
<dbReference type="OMA" id="QWAMLYM"/>
<dbReference type="STRING" id="3847.I1K5S8"/>
<dbReference type="EMBL" id="CM000838">
    <property type="protein sequence ID" value="KRH60326.1"/>
    <property type="molecule type" value="Genomic_DNA"/>
</dbReference>
<dbReference type="Pfam" id="PF00067">
    <property type="entry name" value="p450"/>
    <property type="match status" value="1"/>
</dbReference>
<reference evidence="13 14" key="1">
    <citation type="journal article" date="2010" name="Nature">
        <title>Genome sequence of the palaeopolyploid soybean.</title>
        <authorList>
            <person name="Schmutz J."/>
            <person name="Cannon S.B."/>
            <person name="Schlueter J."/>
            <person name="Ma J."/>
            <person name="Mitros T."/>
            <person name="Nelson W."/>
            <person name="Hyten D.L."/>
            <person name="Song Q."/>
            <person name="Thelen J.J."/>
            <person name="Cheng J."/>
            <person name="Xu D."/>
            <person name="Hellsten U."/>
            <person name="May G.D."/>
            <person name="Yu Y."/>
            <person name="Sakurai T."/>
            <person name="Umezawa T."/>
            <person name="Bhattacharyya M.K."/>
            <person name="Sandhu D."/>
            <person name="Valliyodan B."/>
            <person name="Lindquist E."/>
            <person name="Peto M."/>
            <person name="Grant D."/>
            <person name="Shu S."/>
            <person name="Goodstein D."/>
            <person name="Barry K."/>
            <person name="Futrell-Griggs M."/>
            <person name="Abernathy B."/>
            <person name="Du J."/>
            <person name="Tian Z."/>
            <person name="Zhu L."/>
            <person name="Gill N."/>
            <person name="Joshi T."/>
            <person name="Libault M."/>
            <person name="Sethuraman A."/>
            <person name="Zhang X.-C."/>
            <person name="Shinozaki K."/>
            <person name="Nguyen H.T."/>
            <person name="Wing R.A."/>
            <person name="Cregan P."/>
            <person name="Specht J."/>
            <person name="Grimwood J."/>
            <person name="Rokhsar D."/>
            <person name="Stacey G."/>
            <person name="Shoemaker R.C."/>
            <person name="Jackson S.A."/>
        </authorList>
    </citation>
    <scope>NUCLEOTIDE SEQUENCE [LARGE SCALE GENOMIC DNA]</scope>
    <source>
        <strain evidence="14">cv. Williams 82</strain>
        <tissue evidence="13">Callus</tissue>
    </source>
</reference>
<dbReference type="GO" id="GO:0005506">
    <property type="term" value="F:iron ion binding"/>
    <property type="evidence" value="ECO:0007669"/>
    <property type="project" value="InterPro"/>
</dbReference>
<dbReference type="GO" id="GO:0016020">
    <property type="term" value="C:membrane"/>
    <property type="evidence" value="ECO:0000318"/>
    <property type="project" value="GO_Central"/>
</dbReference>
<evidence type="ECO:0000313" key="13">
    <source>
        <dbReference type="EMBL" id="KRH60326.1"/>
    </source>
</evidence>
<keyword evidence="6 11" id="KW-0560">Oxidoreductase</keyword>
<feature type="binding site" description="axial binding residue" evidence="10">
    <location>
        <position position="451"/>
    </location>
    <ligand>
        <name>heme</name>
        <dbReference type="ChEBI" id="CHEBI:30413"/>
    </ligand>
    <ligandPart>
        <name>Fe</name>
        <dbReference type="ChEBI" id="CHEBI:18248"/>
    </ligandPart>
</feature>
<proteinExistence type="inferred from homology"/>
<evidence type="ECO:0000256" key="3">
    <source>
        <dbReference type="ARBA" id="ARBA00010617"/>
    </source>
</evidence>
<dbReference type="InterPro" id="IPR017972">
    <property type="entry name" value="Cyt_P450_CS"/>
</dbReference>
<dbReference type="InterPro" id="IPR002401">
    <property type="entry name" value="Cyt_P450_E_grp-I"/>
</dbReference>
<evidence type="ECO:0000256" key="11">
    <source>
        <dbReference type="RuleBase" id="RU000461"/>
    </source>
</evidence>
<evidence type="ECO:0000256" key="10">
    <source>
        <dbReference type="PIRSR" id="PIRSR602401-1"/>
    </source>
</evidence>
<reference evidence="14" key="2">
    <citation type="submission" date="2018-02" db="UniProtKB">
        <authorList>
            <consortium name="EnsemblPlants"/>
        </authorList>
    </citation>
    <scope>IDENTIFICATION</scope>
    <source>
        <strain evidence="14">Williams 82</strain>
    </source>
</reference>
<dbReference type="HOGENOM" id="CLU_001570_4_0_1"/>
<name>I1K5S8_SOYBN</name>
<dbReference type="InterPro" id="IPR001128">
    <property type="entry name" value="Cyt_P450"/>
</dbReference>
<feature type="transmembrane region" description="Helical" evidence="12">
    <location>
        <begin position="6"/>
        <end position="28"/>
    </location>
</feature>
<dbReference type="Gene3D" id="1.10.630.10">
    <property type="entry name" value="Cytochrome P450"/>
    <property type="match status" value="1"/>
</dbReference>
<keyword evidence="8 11" id="KW-0503">Monooxygenase</keyword>
<evidence type="ECO:0000313" key="14">
    <source>
        <dbReference type="EnsemblPlants" id="KRH60326"/>
    </source>
</evidence>
<dbReference type="CDD" id="cd11072">
    <property type="entry name" value="CYP71-like"/>
    <property type="match status" value="1"/>
</dbReference>
<dbReference type="InterPro" id="IPR036396">
    <property type="entry name" value="Cyt_P450_sf"/>
</dbReference>
<dbReference type="PANTHER" id="PTHR47943:SF9">
    <property type="entry name" value="CYTOCHROME P450"/>
    <property type="match status" value="1"/>
</dbReference>
<dbReference type="EnsemblPlants" id="KRH60326">
    <property type="protein sequence ID" value="KRH60326"/>
    <property type="gene ID" value="GLYMA_05G233200"/>
</dbReference>
<dbReference type="OrthoDB" id="2789670at2759"/>
<dbReference type="PaxDb" id="3847-GLYMA05G35200.1"/>
<evidence type="ECO:0000313" key="15">
    <source>
        <dbReference type="Proteomes" id="UP000008827"/>
    </source>
</evidence>
<reference evidence="13" key="3">
    <citation type="submission" date="2018-07" db="EMBL/GenBank/DDBJ databases">
        <title>WGS assembly of Glycine max.</title>
        <authorList>
            <person name="Schmutz J."/>
            <person name="Cannon S."/>
            <person name="Schlueter J."/>
            <person name="Ma J."/>
            <person name="Mitros T."/>
            <person name="Nelson W."/>
            <person name="Hyten D."/>
            <person name="Song Q."/>
            <person name="Thelen J."/>
            <person name="Cheng J."/>
            <person name="Xu D."/>
            <person name="Hellsten U."/>
            <person name="May G."/>
            <person name="Yu Y."/>
            <person name="Sakurai T."/>
            <person name="Umezawa T."/>
            <person name="Bhattacharyya M."/>
            <person name="Sandhu D."/>
            <person name="Valliyodan B."/>
            <person name="Lindquist E."/>
            <person name="Peto M."/>
            <person name="Grant D."/>
            <person name="Shu S."/>
            <person name="Goodstein D."/>
            <person name="Barry K."/>
            <person name="Futrell-Griggs M."/>
            <person name="Abernathy B."/>
            <person name="Du J."/>
            <person name="Tian Z."/>
            <person name="Zhu L."/>
            <person name="Gill N."/>
            <person name="Joshi T."/>
            <person name="Libault M."/>
            <person name="Sethuraman A."/>
            <person name="Zhang X."/>
            <person name="Shinozaki K."/>
            <person name="Nguyen H."/>
            <person name="Wing R."/>
            <person name="Cregan P."/>
            <person name="Specht J."/>
            <person name="Grimwood J."/>
            <person name="Rokhsar D."/>
            <person name="Stacey G."/>
            <person name="Shoemaker R."/>
            <person name="Jackson S."/>
        </authorList>
    </citation>
    <scope>NUCLEOTIDE SEQUENCE</scope>
    <source>
        <tissue evidence="13">Callus</tissue>
    </source>
</reference>
<evidence type="ECO:0000256" key="7">
    <source>
        <dbReference type="ARBA" id="ARBA00023004"/>
    </source>
</evidence>
<keyword evidence="12" id="KW-1133">Transmembrane helix</keyword>
<organism evidence="14">
    <name type="scientific">Glycine max</name>
    <name type="common">Soybean</name>
    <name type="synonym">Glycine hispida</name>
    <dbReference type="NCBI Taxonomy" id="3847"/>
    <lineage>
        <taxon>Eukaryota</taxon>
        <taxon>Viridiplantae</taxon>
        <taxon>Streptophyta</taxon>
        <taxon>Embryophyta</taxon>
        <taxon>Tracheophyta</taxon>
        <taxon>Spermatophyta</taxon>
        <taxon>Magnoliopsida</taxon>
        <taxon>eudicotyledons</taxon>
        <taxon>Gunneridae</taxon>
        <taxon>Pentapetalae</taxon>
        <taxon>rosids</taxon>
        <taxon>fabids</taxon>
        <taxon>Fabales</taxon>
        <taxon>Fabaceae</taxon>
        <taxon>Papilionoideae</taxon>
        <taxon>50 kb inversion clade</taxon>
        <taxon>NPAAA clade</taxon>
        <taxon>indigoferoid/millettioid clade</taxon>
        <taxon>Phaseoleae</taxon>
        <taxon>Glycine</taxon>
        <taxon>Glycine subgen. Soja</taxon>
    </lineage>
</organism>
<evidence type="ECO:0000256" key="1">
    <source>
        <dbReference type="ARBA" id="ARBA00001971"/>
    </source>
</evidence>
<keyword evidence="9 12" id="KW-0472">Membrane</keyword>
<evidence type="ECO:0000256" key="2">
    <source>
        <dbReference type="ARBA" id="ARBA00004370"/>
    </source>
</evidence>
<keyword evidence="5 10" id="KW-0479">Metal-binding</keyword>
<dbReference type="InParanoid" id="I1K5S8"/>
<keyword evidence="7 10" id="KW-0408">Iron</keyword>
<comment type="similarity">
    <text evidence="3 11">Belongs to the cytochrome P450 family.</text>
</comment>
<sequence>MYPSTPPLLLLLLLLSTFIIFILSIIFLRRNQSKDGPPGPPALPVIGNLHMLGKLPHRTLEALAHRYGPIMSLRLGQVPHVVVSSSEAAEDFLKAHDAVFASRPRLEASKYFGYGSKGLAFSEYGPYWRYMRKVCTLRLLTASKVDSFAPLRKRELELAVKSLQESAAAKEGEVVVDLSEVVHNVVEEIVYKMVLGSSKHDEFDLKGLIQNAMNLTGAFNLSDYVPWLRAFDLQGLNRSYKRISKALDEVMEKIIKEHEHGSDVQNEQHHRHRDFIDILLSLMHQPIDPYDEQNHIIDKTNIKAILLDMIAGAFETSATVVEWTFSELLRHPRVMKNLQDELDNVVGRDKMVEENDLAKLSYLDIVIKETLRLYPPGPLVPRESTEDAMVQGYFLKKKSRIIINIWAMGRDSKIWSDNAEVFYPERFINKNLDFRGLDLQYIPFGFGRRGCPGIHLGLATVKIVVAQLVHCFSWELPGGMTPGELDMSEKFGLSIPRVKHLIAVPKYRLFREACNESK</sequence>
<dbReference type="PROSITE" id="PS00086">
    <property type="entry name" value="CYTOCHROME_P450"/>
    <property type="match status" value="1"/>
</dbReference>
<keyword evidence="15" id="KW-1185">Reference proteome</keyword>
<gene>
    <name evidence="13" type="ORF">GLYMA_05G233200</name>
</gene>
<comment type="cofactor">
    <cofactor evidence="1 10">
        <name>heme</name>
        <dbReference type="ChEBI" id="CHEBI:30413"/>
    </cofactor>
</comment>
<comment type="subcellular location">
    <subcellularLocation>
        <location evidence="2">Membrane</location>
    </subcellularLocation>
</comment>
<dbReference type="Proteomes" id="UP000008827">
    <property type="component" value="Chromosome 5"/>
</dbReference>
<dbReference type="eggNOG" id="KOG0156">
    <property type="taxonomic scope" value="Eukaryota"/>
</dbReference>
<protein>
    <submittedName>
        <fullName evidence="13 14">Uncharacterized protein</fullName>
    </submittedName>
</protein>
<evidence type="ECO:0000256" key="6">
    <source>
        <dbReference type="ARBA" id="ARBA00023002"/>
    </source>
</evidence>
<evidence type="ECO:0000256" key="9">
    <source>
        <dbReference type="ARBA" id="ARBA00023136"/>
    </source>
</evidence>
<dbReference type="PRINTS" id="PR00385">
    <property type="entry name" value="P450"/>
</dbReference>
<evidence type="ECO:0000256" key="8">
    <source>
        <dbReference type="ARBA" id="ARBA00023033"/>
    </source>
</evidence>
<dbReference type="PANTHER" id="PTHR47943">
    <property type="entry name" value="CYTOCHROME P450 93A3-LIKE"/>
    <property type="match status" value="1"/>
</dbReference>
<keyword evidence="12" id="KW-0812">Transmembrane</keyword>
<accession>I1K5S8</accession>
<evidence type="ECO:0000256" key="4">
    <source>
        <dbReference type="ARBA" id="ARBA00022617"/>
    </source>
</evidence>
<dbReference type="GO" id="GO:0020037">
    <property type="term" value="F:heme binding"/>
    <property type="evidence" value="ECO:0007669"/>
    <property type="project" value="InterPro"/>
</dbReference>
<evidence type="ECO:0000256" key="5">
    <source>
        <dbReference type="ARBA" id="ARBA00022723"/>
    </source>
</evidence>
<dbReference type="PRINTS" id="PR00463">
    <property type="entry name" value="EP450I"/>
</dbReference>
<evidence type="ECO:0000256" key="12">
    <source>
        <dbReference type="SAM" id="Phobius"/>
    </source>
</evidence>
<dbReference type="AlphaFoldDB" id="I1K5S8"/>
<dbReference type="GO" id="GO:0016709">
    <property type="term" value="F:oxidoreductase activity, acting on paired donors, with incorporation or reduction of molecular oxygen, NAD(P)H as one donor, and incorporation of one atom of oxygen"/>
    <property type="evidence" value="ECO:0000318"/>
    <property type="project" value="GO_Central"/>
</dbReference>
<keyword evidence="4 10" id="KW-0349">Heme</keyword>